<dbReference type="InterPro" id="IPR036236">
    <property type="entry name" value="Znf_C2H2_sf"/>
</dbReference>
<protein>
    <recommendedName>
        <fullName evidence="12">Zn(2)-C6 fungal-type domain-containing protein</fullName>
    </recommendedName>
</protein>
<dbReference type="EMBL" id="QGMI01000259">
    <property type="protein sequence ID" value="TVY43912.1"/>
    <property type="molecule type" value="Genomic_DNA"/>
</dbReference>
<dbReference type="SUPFAM" id="SSF57667">
    <property type="entry name" value="beta-beta-alpha zinc fingers"/>
    <property type="match status" value="1"/>
</dbReference>
<dbReference type="Gene3D" id="4.10.240.10">
    <property type="entry name" value="Zn(2)-C6 fungal-type DNA-binding domain"/>
    <property type="match status" value="1"/>
</dbReference>
<keyword evidence="1" id="KW-0479">Metal-binding</keyword>
<dbReference type="InterPro" id="IPR001138">
    <property type="entry name" value="Zn2Cys6_DnaBD"/>
</dbReference>
<dbReference type="SUPFAM" id="SSF57701">
    <property type="entry name" value="Zn2/Cys6 DNA-binding domain"/>
    <property type="match status" value="1"/>
</dbReference>
<evidence type="ECO:0000313" key="10">
    <source>
        <dbReference type="EMBL" id="TVY43912.1"/>
    </source>
</evidence>
<keyword evidence="4" id="KW-0804">Transcription</keyword>
<evidence type="ECO:0000259" key="8">
    <source>
        <dbReference type="PROSITE" id="PS50048"/>
    </source>
</evidence>
<evidence type="ECO:0000256" key="3">
    <source>
        <dbReference type="ARBA" id="ARBA00023015"/>
    </source>
</evidence>
<dbReference type="GO" id="GO:0008270">
    <property type="term" value="F:zinc ion binding"/>
    <property type="evidence" value="ECO:0007669"/>
    <property type="project" value="UniProtKB-KW"/>
</dbReference>
<dbReference type="Proteomes" id="UP000443090">
    <property type="component" value="Unassembled WGS sequence"/>
</dbReference>
<evidence type="ECO:0000313" key="11">
    <source>
        <dbReference type="Proteomes" id="UP000443090"/>
    </source>
</evidence>
<dbReference type="GO" id="GO:0000981">
    <property type="term" value="F:DNA-binding transcription factor activity, RNA polymerase II-specific"/>
    <property type="evidence" value="ECO:0007669"/>
    <property type="project" value="InterPro"/>
</dbReference>
<dbReference type="Pfam" id="PF00172">
    <property type="entry name" value="Zn_clus"/>
    <property type="match status" value="1"/>
</dbReference>
<proteinExistence type="predicted"/>
<feature type="domain" description="Zn(2)-C6 fungal-type" evidence="8">
    <location>
        <begin position="91"/>
        <end position="120"/>
    </location>
</feature>
<evidence type="ECO:0008006" key="12">
    <source>
        <dbReference type="Google" id="ProtNLM"/>
    </source>
</evidence>
<feature type="region of interest" description="Disordered" evidence="7">
    <location>
        <begin position="124"/>
        <end position="184"/>
    </location>
</feature>
<keyword evidence="3" id="KW-0805">Transcription regulation</keyword>
<dbReference type="PROSITE" id="PS50048">
    <property type="entry name" value="ZN2_CY6_FUNGAL_2"/>
    <property type="match status" value="1"/>
</dbReference>
<keyword evidence="5" id="KW-0539">Nucleus</keyword>
<comment type="caution">
    <text evidence="10">The sequence shown here is derived from an EMBL/GenBank/DDBJ whole genome shotgun (WGS) entry which is preliminary data.</text>
</comment>
<evidence type="ECO:0000256" key="5">
    <source>
        <dbReference type="ARBA" id="ARBA00023242"/>
    </source>
</evidence>
<evidence type="ECO:0000256" key="4">
    <source>
        <dbReference type="ARBA" id="ARBA00023163"/>
    </source>
</evidence>
<dbReference type="InterPro" id="IPR036864">
    <property type="entry name" value="Zn2-C6_fun-type_DNA-bd_sf"/>
</dbReference>
<dbReference type="Gene3D" id="3.30.160.60">
    <property type="entry name" value="Classic Zinc Finger"/>
    <property type="match status" value="1"/>
</dbReference>
<dbReference type="PANTHER" id="PTHR47660:SF2">
    <property type="entry name" value="TRANSCRIPTION FACTOR WITH C2H2 AND ZN(2)-CYS(6) DNA BINDING DOMAIN (EUROFUNG)"/>
    <property type="match status" value="1"/>
</dbReference>
<dbReference type="OrthoDB" id="654211at2759"/>
<keyword evidence="2" id="KW-0862">Zinc</keyword>
<evidence type="ECO:0000256" key="7">
    <source>
        <dbReference type="SAM" id="MobiDB-lite"/>
    </source>
</evidence>
<name>A0A8H8RZU7_9HELO</name>
<dbReference type="CDD" id="cd12148">
    <property type="entry name" value="fungal_TF_MHR"/>
    <property type="match status" value="1"/>
</dbReference>
<gene>
    <name evidence="10" type="ORF">LOCC1_G003520</name>
</gene>
<organism evidence="10 11">
    <name type="scientific">Lachnellula occidentalis</name>
    <dbReference type="NCBI Taxonomy" id="215460"/>
    <lineage>
        <taxon>Eukaryota</taxon>
        <taxon>Fungi</taxon>
        <taxon>Dikarya</taxon>
        <taxon>Ascomycota</taxon>
        <taxon>Pezizomycotina</taxon>
        <taxon>Leotiomycetes</taxon>
        <taxon>Helotiales</taxon>
        <taxon>Lachnaceae</taxon>
        <taxon>Lachnellula</taxon>
    </lineage>
</organism>
<dbReference type="InterPro" id="IPR013087">
    <property type="entry name" value="Znf_C2H2_type"/>
</dbReference>
<dbReference type="CDD" id="cd00067">
    <property type="entry name" value="GAL4"/>
    <property type="match status" value="1"/>
</dbReference>
<dbReference type="PROSITE" id="PS50157">
    <property type="entry name" value="ZINC_FINGER_C2H2_2"/>
    <property type="match status" value="1"/>
</dbReference>
<dbReference type="PANTHER" id="PTHR47660">
    <property type="entry name" value="TRANSCRIPTION FACTOR WITH C2H2 AND ZN(2)-CYS(6) DNA BINDING DOMAIN (EUROFUNG)-RELATED-RELATED"/>
    <property type="match status" value="1"/>
</dbReference>
<dbReference type="PROSITE" id="PS00463">
    <property type="entry name" value="ZN2_CY6_FUNGAL_1"/>
    <property type="match status" value="1"/>
</dbReference>
<keyword evidence="11" id="KW-1185">Reference proteome</keyword>
<sequence>MENNLFNCRHAGCGKCFARKEHLGRHEKTHDPSNLLQCPACKRNFNRKSAFLLLLRFNMTTNLHNSDSLQRHVIRHGATFAHIPLGRAKRACFNCRVSKLKCDRNNPCFSCVKKGVQCKFQHDGDIQRPSRDASSSTAPGTSHPLNHASTTAFTARPCASNMVDDTTTQQTSLEDPYTRPSTTKPRGLIDWTSVEIRPDPQVPASASNEVDSVKEDAQKYTEIYFKQFHHRWPIEHRVSREYDGKDTDLCDLSIRMIGAWLLGTSESVGFALETHNEVMGHLLTRLCQVTSQDIFQQSLPVWMCHAAVLNITFGLYHGHDHGLSRTIILLNILIAALREVAFFRPATARADEKEGYFVPMRTIKEGERQRLAYALFKLDSYISILRNQPMTLCPEDLHFSLPSTFSLYNTNGLHIWEPRLIDEPSYRACKSMNDLILENTSENRFKSTSHQPLLIEDINLCLCAMQSKIWNHVQSNSKQKTNNAATCPEKESPSKDMERLKSRLDEILAQEPLPSDPNFGHEKLLPYRYYYGIEDHTQAGWQELVISRVKDLLSDTQMLFLLLDLHLSTDIPNLVQAARDQTPSAIEEESAIFQRAREQRRLDVRGWTSVPAARSAICRAIDILVTYQNFDSSSSLNTRLTRNLDPICHIALCTSALVVWAYCQFHNDHDQTCHRQVPDPTAGSELTACSSDSVVGMAWEKDAWIETGGDLQRPLIHGVQICRCNISVLIGMFRACIPEGWGLVHVIAPGVF</sequence>
<feature type="domain" description="C2H2-type" evidence="9">
    <location>
        <begin position="6"/>
        <end position="35"/>
    </location>
</feature>
<dbReference type="PROSITE" id="PS00028">
    <property type="entry name" value="ZINC_FINGER_C2H2_1"/>
    <property type="match status" value="1"/>
</dbReference>
<reference evidence="10 11" key="1">
    <citation type="submission" date="2018-05" db="EMBL/GenBank/DDBJ databases">
        <title>Genome sequencing and assembly of the regulated plant pathogen Lachnellula willkommii and related sister species for the development of diagnostic species identification markers.</title>
        <authorList>
            <person name="Giroux E."/>
            <person name="Bilodeau G."/>
        </authorList>
    </citation>
    <scope>NUCLEOTIDE SEQUENCE [LARGE SCALE GENOMIC DNA]</scope>
    <source>
        <strain evidence="10 11">CBS 160.35</strain>
    </source>
</reference>
<feature type="compositionally biased region" description="Polar residues" evidence="7">
    <location>
        <begin position="163"/>
        <end position="184"/>
    </location>
</feature>
<evidence type="ECO:0000256" key="2">
    <source>
        <dbReference type="ARBA" id="ARBA00022833"/>
    </source>
</evidence>
<evidence type="ECO:0000259" key="9">
    <source>
        <dbReference type="PROSITE" id="PS50157"/>
    </source>
</evidence>
<dbReference type="SMART" id="SM00066">
    <property type="entry name" value="GAL4"/>
    <property type="match status" value="1"/>
</dbReference>
<accession>A0A8H8RZU7</accession>
<dbReference type="AlphaFoldDB" id="A0A8H8RZU7"/>
<keyword evidence="6" id="KW-0863">Zinc-finger</keyword>
<evidence type="ECO:0000256" key="1">
    <source>
        <dbReference type="ARBA" id="ARBA00022723"/>
    </source>
</evidence>
<evidence type="ECO:0000256" key="6">
    <source>
        <dbReference type="PROSITE-ProRule" id="PRU00042"/>
    </source>
</evidence>
<feature type="compositionally biased region" description="Polar residues" evidence="7">
    <location>
        <begin position="132"/>
        <end position="153"/>
    </location>
</feature>